<dbReference type="Proteomes" id="UP000030750">
    <property type="component" value="Unassembled WGS sequence"/>
</dbReference>
<dbReference type="VEuPathDB" id="ToxoDB:EBH_0010360"/>
<keyword evidence="2" id="KW-1185">Reference proteome</keyword>
<reference evidence="1" key="2">
    <citation type="submission" date="2013-10" db="EMBL/GenBank/DDBJ databases">
        <authorList>
            <person name="Aslett M."/>
        </authorList>
    </citation>
    <scope>NUCLEOTIDE SEQUENCE [LARGE SCALE GENOMIC DNA]</scope>
    <source>
        <strain evidence="1">Houghton</strain>
    </source>
</reference>
<dbReference type="AlphaFoldDB" id="U6LDU9"/>
<evidence type="ECO:0000313" key="1">
    <source>
        <dbReference type="EMBL" id="CDJ45925.1"/>
    </source>
</evidence>
<accession>U6LDU9</accession>
<gene>
    <name evidence="1" type="ORF">EBH_0010360</name>
</gene>
<reference evidence="1" key="1">
    <citation type="submission" date="2013-10" db="EMBL/GenBank/DDBJ databases">
        <title>Genomic analysis of the causative agents of coccidiosis in chickens.</title>
        <authorList>
            <person name="Reid A.J."/>
            <person name="Blake D."/>
            <person name="Billington K."/>
            <person name="Browne H."/>
            <person name="Dunn M."/>
            <person name="Hung S."/>
            <person name="Kawahara F."/>
            <person name="Miranda-Saavedra D."/>
            <person name="Mourier T."/>
            <person name="Nagra H."/>
            <person name="Otto T.D."/>
            <person name="Rawlings N."/>
            <person name="Sanchez A."/>
            <person name="Sanders M."/>
            <person name="Subramaniam C."/>
            <person name="Tay Y."/>
            <person name="Dear P."/>
            <person name="Doerig C."/>
            <person name="Gruber A."/>
            <person name="Parkinson J."/>
            <person name="Shirley M."/>
            <person name="Wan K.L."/>
            <person name="Berriman M."/>
            <person name="Tomley F."/>
            <person name="Pain A."/>
        </authorList>
    </citation>
    <scope>NUCLEOTIDE SEQUENCE [LARGE SCALE GENOMIC DNA]</scope>
    <source>
        <strain evidence="1">Houghton</strain>
    </source>
</reference>
<proteinExistence type="predicted"/>
<protein>
    <recommendedName>
        <fullName evidence="3">Retrotransposon gag domain-containing protein</fullName>
    </recommendedName>
</protein>
<dbReference type="EMBL" id="HG710235">
    <property type="protein sequence ID" value="CDJ45925.1"/>
    <property type="molecule type" value="Genomic_DNA"/>
</dbReference>
<sequence>MNHARMEQEIAELRRQVAAQVNMGQRPAPQRPIAYEDGRNMRNFLDLVELEFLHLGIGARQRMAQEKMIEMMTQNVRQGDHNAYSARFAAIVSQGVAMTPEQLVGFYLANLPEEQCRAITQGGMRKFTGWQEAATALNTSEAPWEVTHEEWLR</sequence>
<organism evidence="1 2">
    <name type="scientific">Eimeria brunetti</name>
    <dbReference type="NCBI Taxonomy" id="51314"/>
    <lineage>
        <taxon>Eukaryota</taxon>
        <taxon>Sar</taxon>
        <taxon>Alveolata</taxon>
        <taxon>Apicomplexa</taxon>
        <taxon>Conoidasida</taxon>
        <taxon>Coccidia</taxon>
        <taxon>Eucoccidiorida</taxon>
        <taxon>Eimeriorina</taxon>
        <taxon>Eimeriidae</taxon>
        <taxon>Eimeria</taxon>
    </lineage>
</organism>
<evidence type="ECO:0000313" key="2">
    <source>
        <dbReference type="Proteomes" id="UP000030750"/>
    </source>
</evidence>
<name>U6LDU9_9EIME</name>
<evidence type="ECO:0008006" key="3">
    <source>
        <dbReference type="Google" id="ProtNLM"/>
    </source>
</evidence>